<accession>A0A098G6H7</accession>
<gene>
    <name evidence="1" type="ORF">LFA_2190</name>
</gene>
<proteinExistence type="predicted"/>
<evidence type="ECO:0000313" key="1">
    <source>
        <dbReference type="EMBL" id="CEG57569.1"/>
    </source>
</evidence>
<dbReference type="Proteomes" id="UP000032430">
    <property type="component" value="Chromosome I"/>
</dbReference>
<dbReference type="HOGENOM" id="CLU_3218061_0_0_6"/>
<dbReference type="KEGG" id="lfa:LFA_2190"/>
<dbReference type="AlphaFoldDB" id="A0A098G6H7"/>
<dbReference type="STRING" id="1212491.LFA_2190"/>
<keyword evidence="2" id="KW-1185">Reference proteome</keyword>
<name>A0A098G6H7_9GAMM</name>
<evidence type="ECO:0000313" key="2">
    <source>
        <dbReference type="Proteomes" id="UP000032430"/>
    </source>
</evidence>
<dbReference type="EMBL" id="LN614827">
    <property type="protein sequence ID" value="CEG57569.1"/>
    <property type="molecule type" value="Genomic_DNA"/>
</dbReference>
<organism evidence="1 2">
    <name type="scientific">Legionella fallonii LLAP-10</name>
    <dbReference type="NCBI Taxonomy" id="1212491"/>
    <lineage>
        <taxon>Bacteria</taxon>
        <taxon>Pseudomonadati</taxon>
        <taxon>Pseudomonadota</taxon>
        <taxon>Gammaproteobacteria</taxon>
        <taxon>Legionellales</taxon>
        <taxon>Legionellaceae</taxon>
        <taxon>Legionella</taxon>
    </lineage>
</organism>
<protein>
    <submittedName>
        <fullName evidence="1">Uncharacterized protein</fullName>
    </submittedName>
</protein>
<reference evidence="2" key="1">
    <citation type="submission" date="2014-09" db="EMBL/GenBank/DDBJ databases">
        <authorList>
            <person name="Gomez-Valero L."/>
        </authorList>
    </citation>
    <scope>NUCLEOTIDE SEQUENCE [LARGE SCALE GENOMIC DNA]</scope>
    <source>
        <strain evidence="2">ATCC700992</strain>
    </source>
</reference>
<sequence>MFGVYKQEATIFRKTTGESQYSLAFKRFIDADFRRQFENGQSQH</sequence>